<protein>
    <recommendedName>
        <fullName evidence="3">Alpha-tubulin N-acetyltransferase</fullName>
        <shortName evidence="3">Alpha-TAT</shortName>
        <shortName evidence="3">TAT</shortName>
        <ecNumber evidence="3">2.3.1.108</ecNumber>
    </recommendedName>
    <alternativeName>
        <fullName evidence="3">Acetyltransferase mec-17 homolog</fullName>
    </alternativeName>
</protein>
<dbReference type="GO" id="GO:0070507">
    <property type="term" value="P:regulation of microtubule cytoskeleton organization"/>
    <property type="evidence" value="ECO:0007669"/>
    <property type="project" value="UniProtKB-UniRule"/>
</dbReference>
<dbReference type="InterPro" id="IPR007965">
    <property type="entry name" value="GNAT_ATAT"/>
</dbReference>
<dbReference type="EC" id="2.3.1.108" evidence="3"/>
<sequence>MEFKFDVRRVVRCNNQGIYLLLPQNSFKSKEICEIIDAMGRESSRAQGLRSIITTAVRFFSSSDNKIYLKIEGQKVVGILKTGVRKLFYTNEIGKIIEMSPLCLLDFYVHESFQRSGYGKELYEYMLKEENTTPNKVPIDRPSAKLIGFMRKHYNLSDYIPQNNNYVIYRQYFLHWDMPVTRKHEEIKQPVRPGSNSQDLGFINDNERSPNDKKNERNSPYSQERQGTRVENQYQRSPYGPGSGIRAETQYEKNRSQDRSFERDDTKFERKAGLAQAEKILEKHRLMDNSIKKTYTPTPPWATQARDTIPGTTSSQYGNYSHRK</sequence>
<dbReference type="GO" id="GO:0019799">
    <property type="term" value="F:tubulin N-acetyltransferase activity"/>
    <property type="evidence" value="ECO:0007669"/>
    <property type="project" value="UniProtKB-UniRule"/>
</dbReference>
<comment type="caution">
    <text evidence="6">The sequence shown here is derived from an EMBL/GenBank/DDBJ whole genome shotgun (WGS) entry which is preliminary data.</text>
</comment>
<dbReference type="PROSITE" id="PS51730">
    <property type="entry name" value="GNAT_ATAT"/>
    <property type="match status" value="1"/>
</dbReference>
<gene>
    <name evidence="6" type="ORF">SteCoe_5891</name>
</gene>
<dbReference type="EMBL" id="MPUH01000079">
    <property type="protein sequence ID" value="OMJ91521.1"/>
    <property type="molecule type" value="Genomic_DNA"/>
</dbReference>
<dbReference type="InterPro" id="IPR016181">
    <property type="entry name" value="Acyl_CoA_acyltransferase"/>
</dbReference>
<feature type="region of interest" description="Disordered" evidence="4">
    <location>
        <begin position="291"/>
        <end position="324"/>
    </location>
</feature>
<keyword evidence="2 3" id="KW-0012">Acyltransferase</keyword>
<evidence type="ECO:0000256" key="1">
    <source>
        <dbReference type="ARBA" id="ARBA00022679"/>
    </source>
</evidence>
<organism evidence="6 7">
    <name type="scientific">Stentor coeruleus</name>
    <dbReference type="NCBI Taxonomy" id="5963"/>
    <lineage>
        <taxon>Eukaryota</taxon>
        <taxon>Sar</taxon>
        <taxon>Alveolata</taxon>
        <taxon>Ciliophora</taxon>
        <taxon>Postciliodesmatophora</taxon>
        <taxon>Heterotrichea</taxon>
        <taxon>Heterotrichida</taxon>
        <taxon>Stentoridae</taxon>
        <taxon>Stentor</taxon>
    </lineage>
</organism>
<comment type="catalytic activity">
    <reaction evidence="3">
        <text>L-lysyl-[alpha-tubulin] + acetyl-CoA = N(6)-acetyl-L-lysyl-[alpha-tubulin] + CoA + H(+)</text>
        <dbReference type="Rhea" id="RHEA:15277"/>
        <dbReference type="Rhea" id="RHEA-COMP:11278"/>
        <dbReference type="Rhea" id="RHEA-COMP:11279"/>
        <dbReference type="ChEBI" id="CHEBI:15378"/>
        <dbReference type="ChEBI" id="CHEBI:29969"/>
        <dbReference type="ChEBI" id="CHEBI:57287"/>
        <dbReference type="ChEBI" id="CHEBI:57288"/>
        <dbReference type="ChEBI" id="CHEBI:61930"/>
        <dbReference type="EC" id="2.3.1.108"/>
    </reaction>
</comment>
<evidence type="ECO:0000256" key="2">
    <source>
        <dbReference type="ARBA" id="ARBA00023315"/>
    </source>
</evidence>
<proteinExistence type="inferred from homology"/>
<reference evidence="6 7" key="1">
    <citation type="submission" date="2016-11" db="EMBL/GenBank/DDBJ databases">
        <title>The macronuclear genome of Stentor coeruleus: a giant cell with tiny introns.</title>
        <authorList>
            <person name="Slabodnick M."/>
            <person name="Ruby J.G."/>
            <person name="Reiff S.B."/>
            <person name="Swart E.C."/>
            <person name="Gosai S."/>
            <person name="Prabakaran S."/>
            <person name="Witkowska E."/>
            <person name="Larue G.E."/>
            <person name="Fisher S."/>
            <person name="Freeman R.M."/>
            <person name="Gunawardena J."/>
            <person name="Chu W."/>
            <person name="Stover N.A."/>
            <person name="Gregory B.D."/>
            <person name="Nowacki M."/>
            <person name="Derisi J."/>
            <person name="Roy S.W."/>
            <person name="Marshall W.F."/>
            <person name="Sood P."/>
        </authorList>
    </citation>
    <scope>NUCLEOTIDE SEQUENCE [LARGE SCALE GENOMIC DNA]</scope>
    <source>
        <strain evidence="6">WM001</strain>
    </source>
</reference>
<dbReference type="CDD" id="cd04301">
    <property type="entry name" value="NAT_SF"/>
    <property type="match status" value="1"/>
</dbReference>
<accession>A0A1R2CRA2</accession>
<dbReference type="Gene3D" id="3.40.630.30">
    <property type="match status" value="1"/>
</dbReference>
<dbReference type="GO" id="GO:0005874">
    <property type="term" value="C:microtubule"/>
    <property type="evidence" value="ECO:0007669"/>
    <property type="project" value="InterPro"/>
</dbReference>
<dbReference type="InterPro" id="IPR038746">
    <property type="entry name" value="Atat"/>
</dbReference>
<feature type="compositionally biased region" description="Polar residues" evidence="4">
    <location>
        <begin position="310"/>
        <end position="324"/>
    </location>
</feature>
<evidence type="ECO:0000256" key="3">
    <source>
        <dbReference type="HAMAP-Rule" id="MF_03130"/>
    </source>
</evidence>
<feature type="compositionally biased region" description="Basic and acidic residues" evidence="4">
    <location>
        <begin position="249"/>
        <end position="270"/>
    </location>
</feature>
<dbReference type="PANTHER" id="PTHR12327">
    <property type="entry name" value="ALPHA-TUBULIN N-ACETYLTRANSFERASE 1"/>
    <property type="match status" value="1"/>
</dbReference>
<dbReference type="HAMAP" id="MF_03130">
    <property type="entry name" value="mec17"/>
    <property type="match status" value="1"/>
</dbReference>
<evidence type="ECO:0000313" key="6">
    <source>
        <dbReference type="EMBL" id="OMJ91521.1"/>
    </source>
</evidence>
<feature type="domain" description="N-acetyltransferase" evidence="5">
    <location>
        <begin position="1"/>
        <end position="173"/>
    </location>
</feature>
<dbReference type="AlphaFoldDB" id="A0A1R2CRA2"/>
<evidence type="ECO:0000256" key="4">
    <source>
        <dbReference type="SAM" id="MobiDB-lite"/>
    </source>
</evidence>
<feature type="site" description="Crucial for catalytic activity" evidence="3">
    <location>
        <position position="47"/>
    </location>
</feature>
<feature type="binding site" evidence="3">
    <location>
        <begin position="143"/>
        <end position="152"/>
    </location>
    <ligand>
        <name>acetyl-CoA</name>
        <dbReference type="ChEBI" id="CHEBI:57288"/>
    </ligand>
</feature>
<feature type="binding site" evidence="3">
    <location>
        <begin position="107"/>
        <end position="120"/>
    </location>
    <ligand>
        <name>acetyl-CoA</name>
        <dbReference type="ChEBI" id="CHEBI:57288"/>
    </ligand>
</feature>
<comment type="function">
    <text evidence="3">Specifically acetylates 'Lys-40' in alpha-tubulin on the lumenal side of microtubules. Promotes microtubule destabilization and accelerates microtubule dynamics; this activity may be independent of acetylation activity. Acetylates alpha-tubulin with a slow enzymatic rate, due to a catalytic site that is not optimized for acetyl transfer. Enters the microtubule through each end and diffuses quickly throughout the lumen of microtubules. Acetylates only long/old microtubules because of its slow acetylation rate since it does not have time to act on dynamically unstable microtubules before the enzyme is released.</text>
</comment>
<comment type="similarity">
    <text evidence="3">Belongs to the acetyltransferase ATAT1 family.</text>
</comment>
<name>A0A1R2CRA2_9CILI</name>
<dbReference type="SUPFAM" id="SSF55729">
    <property type="entry name" value="Acyl-CoA N-acyltransferases (Nat)"/>
    <property type="match status" value="1"/>
</dbReference>
<dbReference type="Pfam" id="PF05301">
    <property type="entry name" value="Acetyltransf_16"/>
    <property type="match status" value="1"/>
</dbReference>
<feature type="compositionally biased region" description="Polar residues" evidence="4">
    <location>
        <begin position="218"/>
        <end position="236"/>
    </location>
</feature>
<dbReference type="OrthoDB" id="447510at2759"/>
<feature type="region of interest" description="Disordered" evidence="4">
    <location>
        <begin position="187"/>
        <end position="270"/>
    </location>
</feature>
<keyword evidence="1 3" id="KW-0808">Transferase</keyword>
<feature type="compositionally biased region" description="Basic and acidic residues" evidence="4">
    <location>
        <begin position="205"/>
        <end position="217"/>
    </location>
</feature>
<dbReference type="PANTHER" id="PTHR12327:SF0">
    <property type="entry name" value="ALPHA-TUBULIN N-ACETYLTRANSFERASE 1"/>
    <property type="match status" value="1"/>
</dbReference>
<dbReference type="Proteomes" id="UP000187209">
    <property type="component" value="Unassembled WGS sequence"/>
</dbReference>
<evidence type="ECO:0000313" key="7">
    <source>
        <dbReference type="Proteomes" id="UP000187209"/>
    </source>
</evidence>
<keyword evidence="7" id="KW-1185">Reference proteome</keyword>
<evidence type="ECO:0000259" key="5">
    <source>
        <dbReference type="PROSITE" id="PS51730"/>
    </source>
</evidence>